<dbReference type="AlphaFoldDB" id="A0AAV9B6H0"/>
<protein>
    <submittedName>
        <fullName evidence="1">Uncharacterized protein</fullName>
    </submittedName>
</protein>
<dbReference type="Proteomes" id="UP001179952">
    <property type="component" value="Unassembled WGS sequence"/>
</dbReference>
<name>A0AAV9B6H0_ACOGR</name>
<comment type="caution">
    <text evidence="1">The sequence shown here is derived from an EMBL/GenBank/DDBJ whole genome shotgun (WGS) entry which is preliminary data.</text>
</comment>
<reference evidence="1" key="2">
    <citation type="submission" date="2023-06" db="EMBL/GenBank/DDBJ databases">
        <authorList>
            <person name="Ma L."/>
            <person name="Liu K.-W."/>
            <person name="Li Z."/>
            <person name="Hsiao Y.-Y."/>
            <person name="Qi Y."/>
            <person name="Fu T."/>
            <person name="Tang G."/>
            <person name="Zhang D."/>
            <person name="Sun W.-H."/>
            <person name="Liu D.-K."/>
            <person name="Li Y."/>
            <person name="Chen G.-Z."/>
            <person name="Liu X.-D."/>
            <person name="Liao X.-Y."/>
            <person name="Jiang Y.-T."/>
            <person name="Yu X."/>
            <person name="Hao Y."/>
            <person name="Huang J."/>
            <person name="Zhao X.-W."/>
            <person name="Ke S."/>
            <person name="Chen Y.-Y."/>
            <person name="Wu W.-L."/>
            <person name="Hsu J.-L."/>
            <person name="Lin Y.-F."/>
            <person name="Huang M.-D."/>
            <person name="Li C.-Y."/>
            <person name="Huang L."/>
            <person name="Wang Z.-W."/>
            <person name="Zhao X."/>
            <person name="Zhong W.-Y."/>
            <person name="Peng D.-H."/>
            <person name="Ahmad S."/>
            <person name="Lan S."/>
            <person name="Zhang J.-S."/>
            <person name="Tsai W.-C."/>
            <person name="Van De Peer Y."/>
            <person name="Liu Z.-J."/>
        </authorList>
    </citation>
    <scope>NUCLEOTIDE SEQUENCE</scope>
    <source>
        <strain evidence="1">SCP</strain>
        <tissue evidence="1">Leaves</tissue>
    </source>
</reference>
<evidence type="ECO:0000313" key="2">
    <source>
        <dbReference type="Proteomes" id="UP001179952"/>
    </source>
</evidence>
<keyword evidence="2" id="KW-1185">Reference proteome</keyword>
<accession>A0AAV9B6H0</accession>
<evidence type="ECO:0000313" key="1">
    <source>
        <dbReference type="EMBL" id="KAK1271821.1"/>
    </source>
</evidence>
<gene>
    <name evidence="1" type="ORF">QJS04_geneDACA012709</name>
</gene>
<proteinExistence type="predicted"/>
<organism evidence="1 2">
    <name type="scientific">Acorus gramineus</name>
    <name type="common">Dwarf sweet flag</name>
    <dbReference type="NCBI Taxonomy" id="55184"/>
    <lineage>
        <taxon>Eukaryota</taxon>
        <taxon>Viridiplantae</taxon>
        <taxon>Streptophyta</taxon>
        <taxon>Embryophyta</taxon>
        <taxon>Tracheophyta</taxon>
        <taxon>Spermatophyta</taxon>
        <taxon>Magnoliopsida</taxon>
        <taxon>Liliopsida</taxon>
        <taxon>Acoraceae</taxon>
        <taxon>Acorus</taxon>
    </lineage>
</organism>
<dbReference type="EMBL" id="JAUJYN010000005">
    <property type="protein sequence ID" value="KAK1271821.1"/>
    <property type="molecule type" value="Genomic_DNA"/>
</dbReference>
<sequence>MKSNVARPTQPNVCRAKIDIGVVNHVRLAPVVYYEGRSTNSPSNWGACKGAIKTLDEQTLYKKKKNSMT</sequence>
<reference evidence="1" key="1">
    <citation type="journal article" date="2023" name="Nat. Commun.">
        <title>Diploid and tetraploid genomes of Acorus and the evolution of monocots.</title>
        <authorList>
            <person name="Ma L."/>
            <person name="Liu K.W."/>
            <person name="Li Z."/>
            <person name="Hsiao Y.Y."/>
            <person name="Qi Y."/>
            <person name="Fu T."/>
            <person name="Tang G.D."/>
            <person name="Zhang D."/>
            <person name="Sun W.H."/>
            <person name="Liu D.K."/>
            <person name="Li Y."/>
            <person name="Chen G.Z."/>
            <person name="Liu X.D."/>
            <person name="Liao X.Y."/>
            <person name="Jiang Y.T."/>
            <person name="Yu X."/>
            <person name="Hao Y."/>
            <person name="Huang J."/>
            <person name="Zhao X.W."/>
            <person name="Ke S."/>
            <person name="Chen Y.Y."/>
            <person name="Wu W.L."/>
            <person name="Hsu J.L."/>
            <person name="Lin Y.F."/>
            <person name="Huang M.D."/>
            <person name="Li C.Y."/>
            <person name="Huang L."/>
            <person name="Wang Z.W."/>
            <person name="Zhao X."/>
            <person name="Zhong W.Y."/>
            <person name="Peng D.H."/>
            <person name="Ahmad S."/>
            <person name="Lan S."/>
            <person name="Zhang J.S."/>
            <person name="Tsai W.C."/>
            <person name="Van de Peer Y."/>
            <person name="Liu Z.J."/>
        </authorList>
    </citation>
    <scope>NUCLEOTIDE SEQUENCE</scope>
    <source>
        <strain evidence="1">SCP</strain>
    </source>
</reference>